<evidence type="ECO:0000313" key="2">
    <source>
        <dbReference type="EnsemblPlants" id="TuG1812G0500004991.01.T02.cds269469"/>
    </source>
</evidence>
<dbReference type="EnsemblPlants" id="TuG1812G0500004991.01.T02">
    <property type="protein sequence ID" value="TuG1812G0500004991.01.T02.cds269469"/>
    <property type="gene ID" value="TuG1812G0500004991.01"/>
</dbReference>
<reference evidence="2" key="2">
    <citation type="submission" date="2018-03" db="EMBL/GenBank/DDBJ databases">
        <title>The Triticum urartu genome reveals the dynamic nature of wheat genome evolution.</title>
        <authorList>
            <person name="Ling H."/>
            <person name="Ma B."/>
            <person name="Shi X."/>
            <person name="Liu H."/>
            <person name="Dong L."/>
            <person name="Sun H."/>
            <person name="Cao Y."/>
            <person name="Gao Q."/>
            <person name="Zheng S."/>
            <person name="Li Y."/>
            <person name="Yu Y."/>
            <person name="Du H."/>
            <person name="Qi M."/>
            <person name="Li Y."/>
            <person name="Yu H."/>
            <person name="Cui Y."/>
            <person name="Wang N."/>
            <person name="Chen C."/>
            <person name="Wu H."/>
            <person name="Zhao Y."/>
            <person name="Zhang J."/>
            <person name="Li Y."/>
            <person name="Zhou W."/>
            <person name="Zhang B."/>
            <person name="Hu W."/>
            <person name="Eijk M."/>
            <person name="Tang J."/>
            <person name="Witsenboer H."/>
            <person name="Zhao S."/>
            <person name="Li Z."/>
            <person name="Zhang A."/>
            <person name="Wang D."/>
            <person name="Liang C."/>
        </authorList>
    </citation>
    <scope>NUCLEOTIDE SEQUENCE [LARGE SCALE GENOMIC DNA]</scope>
    <source>
        <strain evidence="2">cv. G1812</strain>
    </source>
</reference>
<proteinExistence type="predicted"/>
<sequence length="69" mass="7671">MCNTSAIICICLLPHGPNNLLLLLKMIAFLLTFVQKIGCSCYRKATQSNTACTEQQGSQRHIQSIIDLF</sequence>
<evidence type="ECO:0000313" key="3">
    <source>
        <dbReference type="Proteomes" id="UP000015106"/>
    </source>
</evidence>
<evidence type="ECO:0000256" key="1">
    <source>
        <dbReference type="SAM" id="Phobius"/>
    </source>
</evidence>
<keyword evidence="1" id="KW-0472">Membrane</keyword>
<organism evidence="2 3">
    <name type="scientific">Triticum urartu</name>
    <name type="common">Red wild einkorn</name>
    <name type="synonym">Crithodium urartu</name>
    <dbReference type="NCBI Taxonomy" id="4572"/>
    <lineage>
        <taxon>Eukaryota</taxon>
        <taxon>Viridiplantae</taxon>
        <taxon>Streptophyta</taxon>
        <taxon>Embryophyta</taxon>
        <taxon>Tracheophyta</taxon>
        <taxon>Spermatophyta</taxon>
        <taxon>Magnoliopsida</taxon>
        <taxon>Liliopsida</taxon>
        <taxon>Poales</taxon>
        <taxon>Poaceae</taxon>
        <taxon>BOP clade</taxon>
        <taxon>Pooideae</taxon>
        <taxon>Triticodae</taxon>
        <taxon>Triticeae</taxon>
        <taxon>Triticinae</taxon>
        <taxon>Triticum</taxon>
    </lineage>
</organism>
<reference evidence="3" key="1">
    <citation type="journal article" date="2013" name="Nature">
        <title>Draft genome of the wheat A-genome progenitor Triticum urartu.</title>
        <authorList>
            <person name="Ling H.Q."/>
            <person name="Zhao S."/>
            <person name="Liu D."/>
            <person name="Wang J."/>
            <person name="Sun H."/>
            <person name="Zhang C."/>
            <person name="Fan H."/>
            <person name="Li D."/>
            <person name="Dong L."/>
            <person name="Tao Y."/>
            <person name="Gao C."/>
            <person name="Wu H."/>
            <person name="Li Y."/>
            <person name="Cui Y."/>
            <person name="Guo X."/>
            <person name="Zheng S."/>
            <person name="Wang B."/>
            <person name="Yu K."/>
            <person name="Liang Q."/>
            <person name="Yang W."/>
            <person name="Lou X."/>
            <person name="Chen J."/>
            <person name="Feng M."/>
            <person name="Jian J."/>
            <person name="Zhang X."/>
            <person name="Luo G."/>
            <person name="Jiang Y."/>
            <person name="Liu J."/>
            <person name="Wang Z."/>
            <person name="Sha Y."/>
            <person name="Zhang B."/>
            <person name="Wu H."/>
            <person name="Tang D."/>
            <person name="Shen Q."/>
            <person name="Xue P."/>
            <person name="Zou S."/>
            <person name="Wang X."/>
            <person name="Liu X."/>
            <person name="Wang F."/>
            <person name="Yang Y."/>
            <person name="An X."/>
            <person name="Dong Z."/>
            <person name="Zhang K."/>
            <person name="Zhang X."/>
            <person name="Luo M.C."/>
            <person name="Dvorak J."/>
            <person name="Tong Y."/>
            <person name="Wang J."/>
            <person name="Yang H."/>
            <person name="Li Z."/>
            <person name="Wang D."/>
            <person name="Zhang A."/>
            <person name="Wang J."/>
        </authorList>
    </citation>
    <scope>NUCLEOTIDE SEQUENCE</scope>
    <source>
        <strain evidence="3">cv. G1812</strain>
    </source>
</reference>
<reference evidence="2" key="3">
    <citation type="submission" date="2022-06" db="UniProtKB">
        <authorList>
            <consortium name="EnsemblPlants"/>
        </authorList>
    </citation>
    <scope>IDENTIFICATION</scope>
</reference>
<dbReference type="AlphaFoldDB" id="A0A8R7QHQ7"/>
<accession>A0A8R7QHQ7</accession>
<dbReference type="Gramene" id="TuG1812G0500004991.01.T02">
    <property type="protein sequence ID" value="TuG1812G0500004991.01.T02.cds269469"/>
    <property type="gene ID" value="TuG1812G0500004991.01"/>
</dbReference>
<feature type="transmembrane region" description="Helical" evidence="1">
    <location>
        <begin position="20"/>
        <end position="39"/>
    </location>
</feature>
<protein>
    <submittedName>
        <fullName evidence="2">Uncharacterized protein</fullName>
    </submittedName>
</protein>
<dbReference type="Proteomes" id="UP000015106">
    <property type="component" value="Chromosome 5"/>
</dbReference>
<keyword evidence="1" id="KW-1133">Transmembrane helix</keyword>
<keyword evidence="3" id="KW-1185">Reference proteome</keyword>
<gene>
    <name evidence="2" type="primary">LOC125511220</name>
</gene>
<keyword evidence="1" id="KW-0812">Transmembrane</keyword>
<name>A0A8R7QHQ7_TRIUA</name>